<feature type="region of interest" description="Disordered" evidence="1">
    <location>
        <begin position="38"/>
        <end position="77"/>
    </location>
</feature>
<name>A0A3P7I390_STRVU</name>
<proteinExistence type="predicted"/>
<reference evidence="2 3" key="1">
    <citation type="submission" date="2018-11" db="EMBL/GenBank/DDBJ databases">
        <authorList>
            <consortium name="Pathogen Informatics"/>
        </authorList>
    </citation>
    <scope>NUCLEOTIDE SEQUENCE [LARGE SCALE GENOMIC DNA]</scope>
</reference>
<dbReference type="Proteomes" id="UP000270094">
    <property type="component" value="Unassembled WGS sequence"/>
</dbReference>
<evidence type="ECO:0000256" key="1">
    <source>
        <dbReference type="SAM" id="MobiDB-lite"/>
    </source>
</evidence>
<evidence type="ECO:0000313" key="2">
    <source>
        <dbReference type="EMBL" id="VDM67140.1"/>
    </source>
</evidence>
<accession>A0A3P7I390</accession>
<feature type="region of interest" description="Disordered" evidence="1">
    <location>
        <begin position="144"/>
        <end position="164"/>
    </location>
</feature>
<dbReference type="AlphaFoldDB" id="A0A3P7I390"/>
<organism evidence="2 3">
    <name type="scientific">Strongylus vulgaris</name>
    <name type="common">Blood worm</name>
    <dbReference type="NCBI Taxonomy" id="40348"/>
    <lineage>
        <taxon>Eukaryota</taxon>
        <taxon>Metazoa</taxon>
        <taxon>Ecdysozoa</taxon>
        <taxon>Nematoda</taxon>
        <taxon>Chromadorea</taxon>
        <taxon>Rhabditida</taxon>
        <taxon>Rhabditina</taxon>
        <taxon>Rhabditomorpha</taxon>
        <taxon>Strongyloidea</taxon>
        <taxon>Strongylidae</taxon>
        <taxon>Strongylus</taxon>
    </lineage>
</organism>
<evidence type="ECO:0000313" key="3">
    <source>
        <dbReference type="Proteomes" id="UP000270094"/>
    </source>
</evidence>
<gene>
    <name evidence="2" type="ORF">SVUK_LOCUS2138</name>
</gene>
<protein>
    <submittedName>
        <fullName evidence="2">Uncharacterized protein</fullName>
    </submittedName>
</protein>
<keyword evidence="3" id="KW-1185">Reference proteome</keyword>
<sequence>MSNGLALVDIAQCALIYAWSTSELYGSDPTPAIQLQLSEVSSPSPVEQDIEDDDMRLPRSETSSPRKPPLSPKSSANVISLFRRNTVEFAASIRERYRETRREHTDRPDTELGEDALLTASPSKPAQRCQSERHRGIMRHFTKKKTKVTRSLSFQSPEKVIGEG</sequence>
<dbReference type="EMBL" id="UYYB01004698">
    <property type="protein sequence ID" value="VDM67140.1"/>
    <property type="molecule type" value="Genomic_DNA"/>
</dbReference>